<comment type="caution">
    <text evidence="1">The sequence shown here is derived from an EMBL/GenBank/DDBJ whole genome shotgun (WGS) entry which is preliminary data.</text>
</comment>
<reference evidence="1 2" key="1">
    <citation type="journal article" date="2019" name="Nat. Plants">
        <title>Genome sequencing of Musa balbisiana reveals subgenome evolution and function divergence in polyploid bananas.</title>
        <authorList>
            <person name="Yao X."/>
        </authorList>
    </citation>
    <scope>NUCLEOTIDE SEQUENCE [LARGE SCALE GENOMIC DNA]</scope>
    <source>
        <strain evidence="2">cv. DH-PKW</strain>
        <tissue evidence="1">Leaves</tissue>
    </source>
</reference>
<keyword evidence="2" id="KW-1185">Reference proteome</keyword>
<organism evidence="1 2">
    <name type="scientific">Musa balbisiana</name>
    <name type="common">Banana</name>
    <dbReference type="NCBI Taxonomy" id="52838"/>
    <lineage>
        <taxon>Eukaryota</taxon>
        <taxon>Viridiplantae</taxon>
        <taxon>Streptophyta</taxon>
        <taxon>Embryophyta</taxon>
        <taxon>Tracheophyta</taxon>
        <taxon>Spermatophyta</taxon>
        <taxon>Magnoliopsida</taxon>
        <taxon>Liliopsida</taxon>
        <taxon>Zingiberales</taxon>
        <taxon>Musaceae</taxon>
        <taxon>Musa</taxon>
    </lineage>
</organism>
<accession>A0A4S8JD12</accession>
<evidence type="ECO:0000313" key="1">
    <source>
        <dbReference type="EMBL" id="THU59631.1"/>
    </source>
</evidence>
<dbReference type="AlphaFoldDB" id="A0A4S8JD12"/>
<proteinExistence type="predicted"/>
<protein>
    <submittedName>
        <fullName evidence="1">Uncharacterized protein</fullName>
    </submittedName>
</protein>
<gene>
    <name evidence="1" type="ORF">C4D60_Mb07t04110</name>
</gene>
<dbReference type="EMBL" id="PYDT01000005">
    <property type="protein sequence ID" value="THU59631.1"/>
    <property type="molecule type" value="Genomic_DNA"/>
</dbReference>
<name>A0A4S8JD12_MUSBA</name>
<dbReference type="Proteomes" id="UP000317650">
    <property type="component" value="Chromosome 7"/>
</dbReference>
<sequence>MAVLNRAVSVECKMKQEQSSCSSEPCVRSSSSVSTLIASRVTEEKEDRCCYELGGAAAESWGELASPQCSSMLSQEQNSSAQTPNLGSVMFCFQCPSGYFAFSACLRMCSKYAFIFVGRRHNPRSRMGRVAGEIPVRLQVPVAIVVPEAQPRLQPQVVQHVQSRWIRPHQAVLLRLPPLRVADPEVLQEVHVPRHAVPPREDLVQVALVAAVVGGDLVHVIHQQPERAVGGLHHHDAGVEEGGVVPHSAHLRHREEEVDVPQHQQVGVDEHHLVVVGELPQPELAVVPLVVGVALGLGVADPLDGSQLPPCSFQAASIASADRFIHEDDEIPRRSRRAKALGCRDRSAHVVLCRVQYRSICFSFPGLRVDPHCEHAAESNS</sequence>
<evidence type="ECO:0000313" key="2">
    <source>
        <dbReference type="Proteomes" id="UP000317650"/>
    </source>
</evidence>